<dbReference type="InterPro" id="IPR003591">
    <property type="entry name" value="Leu-rich_rpt_typical-subtyp"/>
</dbReference>
<gene>
    <name evidence="4" type="ORF">Dsin_013557</name>
</gene>
<feature type="domain" description="Disease resistance R13L4/SHOC-2-like LRR" evidence="3">
    <location>
        <begin position="13"/>
        <end position="214"/>
    </location>
</feature>
<dbReference type="InterPro" id="IPR032675">
    <property type="entry name" value="LRR_dom_sf"/>
</dbReference>
<name>A0AAE0AK85_9ROSI</name>
<keyword evidence="2" id="KW-0677">Repeat</keyword>
<proteinExistence type="predicted"/>
<evidence type="ECO:0000256" key="1">
    <source>
        <dbReference type="ARBA" id="ARBA00022614"/>
    </source>
</evidence>
<reference evidence="4" key="1">
    <citation type="journal article" date="2023" name="Plant J.">
        <title>Genome sequences and population genomics provide insights into the demographic history, inbreeding, and mutation load of two 'living fossil' tree species of Dipteronia.</title>
        <authorList>
            <person name="Feng Y."/>
            <person name="Comes H.P."/>
            <person name="Chen J."/>
            <person name="Zhu S."/>
            <person name="Lu R."/>
            <person name="Zhang X."/>
            <person name="Li P."/>
            <person name="Qiu J."/>
            <person name="Olsen K.M."/>
            <person name="Qiu Y."/>
        </authorList>
    </citation>
    <scope>NUCLEOTIDE SEQUENCE</scope>
    <source>
        <strain evidence="4">NBL</strain>
    </source>
</reference>
<dbReference type="SMART" id="SM00369">
    <property type="entry name" value="LRR_TYP"/>
    <property type="match status" value="3"/>
</dbReference>
<dbReference type="EMBL" id="JANJYJ010000004">
    <property type="protein sequence ID" value="KAK3219587.1"/>
    <property type="molecule type" value="Genomic_DNA"/>
</dbReference>
<organism evidence="4 5">
    <name type="scientific">Dipteronia sinensis</name>
    <dbReference type="NCBI Taxonomy" id="43782"/>
    <lineage>
        <taxon>Eukaryota</taxon>
        <taxon>Viridiplantae</taxon>
        <taxon>Streptophyta</taxon>
        <taxon>Embryophyta</taxon>
        <taxon>Tracheophyta</taxon>
        <taxon>Spermatophyta</taxon>
        <taxon>Magnoliopsida</taxon>
        <taxon>eudicotyledons</taxon>
        <taxon>Gunneridae</taxon>
        <taxon>Pentapetalae</taxon>
        <taxon>rosids</taxon>
        <taxon>malvids</taxon>
        <taxon>Sapindales</taxon>
        <taxon>Sapindaceae</taxon>
        <taxon>Hippocastanoideae</taxon>
        <taxon>Acereae</taxon>
        <taxon>Dipteronia</taxon>
    </lineage>
</organism>
<evidence type="ECO:0000259" key="3">
    <source>
        <dbReference type="Pfam" id="PF23598"/>
    </source>
</evidence>
<dbReference type="PANTHER" id="PTHR47186:SF40">
    <property type="entry name" value="NB-ARC DOMAIN-CONTAINING PROTEIN"/>
    <property type="match status" value="1"/>
</dbReference>
<dbReference type="SUPFAM" id="SSF52058">
    <property type="entry name" value="L domain-like"/>
    <property type="match status" value="1"/>
</dbReference>
<comment type="caution">
    <text evidence="4">The sequence shown here is derived from an EMBL/GenBank/DDBJ whole genome shotgun (WGS) entry which is preliminary data.</text>
</comment>
<dbReference type="Pfam" id="PF23598">
    <property type="entry name" value="LRR_14"/>
    <property type="match status" value="1"/>
</dbReference>
<dbReference type="Proteomes" id="UP001281410">
    <property type="component" value="Unassembled WGS sequence"/>
</dbReference>
<dbReference type="InterPro" id="IPR055414">
    <property type="entry name" value="LRR_R13L4/SHOC2-like"/>
</dbReference>
<keyword evidence="5" id="KW-1185">Reference proteome</keyword>
<evidence type="ECO:0000313" key="5">
    <source>
        <dbReference type="Proteomes" id="UP001281410"/>
    </source>
</evidence>
<evidence type="ECO:0000256" key="2">
    <source>
        <dbReference type="ARBA" id="ARBA00022737"/>
    </source>
</evidence>
<dbReference type="Gene3D" id="3.80.10.10">
    <property type="entry name" value="Ribonuclease Inhibitor"/>
    <property type="match status" value="2"/>
</dbReference>
<dbReference type="AlphaFoldDB" id="A0AAE0AK85"/>
<sequence length="280" mass="31531">MENQISSLSISGIATFPHLLTLFLNRNDISSITSGFFEYMSSLRVLNLSNNDSLRELPAEISKLVSLQYLDISETAIKELPKEFKALVNIKCLNLENTYYLHTVPRRLISNFPMLNVLRMFNCGFLCQGKESVLFGGSEYLVEELLGLKDLNALSITLKSSQAFEKFLSSYKLQSATQSLCLQYFDNSKSLNVSSLAGMKSLDALSICNCKHLEELKIGSAGEVEKILETHAFHNLVTVHIDCCLKLRDLTWLIFAPNVKKIVISSCYEMEEISQCWKIG</sequence>
<keyword evidence="1" id="KW-0433">Leucine-rich repeat</keyword>
<protein>
    <recommendedName>
        <fullName evidence="3">Disease resistance R13L4/SHOC-2-like LRR domain-containing protein</fullName>
    </recommendedName>
</protein>
<dbReference type="PANTHER" id="PTHR47186">
    <property type="entry name" value="LEUCINE-RICH REPEAT-CONTAINING PROTEIN 57"/>
    <property type="match status" value="1"/>
</dbReference>
<accession>A0AAE0AK85</accession>
<evidence type="ECO:0000313" key="4">
    <source>
        <dbReference type="EMBL" id="KAK3219587.1"/>
    </source>
</evidence>